<feature type="compositionally biased region" description="Pro residues" evidence="1">
    <location>
        <begin position="67"/>
        <end position="82"/>
    </location>
</feature>
<proteinExistence type="predicted"/>
<dbReference type="HOGENOM" id="CLU_2310020_0_0_1"/>
<keyword evidence="3" id="KW-1185">Reference proteome</keyword>
<reference evidence="2 3" key="1">
    <citation type="journal article" date="2011" name="Nat. Genet.">
        <title>The genome of the mesopolyploid crop species Brassica rapa.</title>
        <authorList>
            <consortium name="Brassica rapa Genome Sequencing Project Consortium"/>
            <person name="Wang X."/>
            <person name="Wang H."/>
            <person name="Wang J."/>
            <person name="Sun R."/>
            <person name="Wu J."/>
            <person name="Liu S."/>
            <person name="Bai Y."/>
            <person name="Mun J.H."/>
            <person name="Bancroft I."/>
            <person name="Cheng F."/>
            <person name="Huang S."/>
            <person name="Li X."/>
            <person name="Hua W."/>
            <person name="Wang J."/>
            <person name="Wang X."/>
            <person name="Freeling M."/>
            <person name="Pires J.C."/>
            <person name="Paterson A.H."/>
            <person name="Chalhoub B."/>
            <person name="Wang B."/>
            <person name="Hayward A."/>
            <person name="Sharpe A.G."/>
            <person name="Park B.S."/>
            <person name="Weisshaar B."/>
            <person name="Liu B."/>
            <person name="Li B."/>
            <person name="Liu B."/>
            <person name="Tong C."/>
            <person name="Song C."/>
            <person name="Duran C."/>
            <person name="Peng C."/>
            <person name="Geng C."/>
            <person name="Koh C."/>
            <person name="Lin C."/>
            <person name="Edwards D."/>
            <person name="Mu D."/>
            <person name="Shen D."/>
            <person name="Soumpourou E."/>
            <person name="Li F."/>
            <person name="Fraser F."/>
            <person name="Conant G."/>
            <person name="Lassalle G."/>
            <person name="King G.J."/>
            <person name="Bonnema G."/>
            <person name="Tang H."/>
            <person name="Wang H."/>
            <person name="Belcram H."/>
            <person name="Zhou H."/>
            <person name="Hirakawa H."/>
            <person name="Abe H."/>
            <person name="Guo H."/>
            <person name="Wang H."/>
            <person name="Jin H."/>
            <person name="Parkin I.A."/>
            <person name="Batley J."/>
            <person name="Kim J.S."/>
            <person name="Just J."/>
            <person name="Li J."/>
            <person name="Xu J."/>
            <person name="Deng J."/>
            <person name="Kim J.A."/>
            <person name="Li J."/>
            <person name="Yu J."/>
            <person name="Meng J."/>
            <person name="Wang J."/>
            <person name="Min J."/>
            <person name="Poulain J."/>
            <person name="Wang J."/>
            <person name="Hatakeyama K."/>
            <person name="Wu K."/>
            <person name="Wang L."/>
            <person name="Fang L."/>
            <person name="Trick M."/>
            <person name="Links M.G."/>
            <person name="Zhao M."/>
            <person name="Jin M."/>
            <person name="Ramchiary N."/>
            <person name="Drou N."/>
            <person name="Berkman P.J."/>
            <person name="Cai Q."/>
            <person name="Huang Q."/>
            <person name="Li R."/>
            <person name="Tabata S."/>
            <person name="Cheng S."/>
            <person name="Zhang S."/>
            <person name="Zhang S."/>
            <person name="Huang S."/>
            <person name="Sato S."/>
            <person name="Sun S."/>
            <person name="Kwon S.J."/>
            <person name="Choi S.R."/>
            <person name="Lee T.H."/>
            <person name="Fan W."/>
            <person name="Zhao X."/>
            <person name="Tan X."/>
            <person name="Xu X."/>
            <person name="Wang Y."/>
            <person name="Qiu Y."/>
            <person name="Yin Y."/>
            <person name="Li Y."/>
            <person name="Du Y."/>
            <person name="Liao Y."/>
            <person name="Lim Y."/>
            <person name="Narusaka Y."/>
            <person name="Wang Y."/>
            <person name="Wang Z."/>
            <person name="Li Z."/>
            <person name="Wang Z."/>
            <person name="Xiong Z."/>
            <person name="Zhang Z."/>
        </authorList>
    </citation>
    <scope>NUCLEOTIDE SEQUENCE [LARGE SCALE GENOMIC DNA]</scope>
    <source>
        <strain evidence="2 3">cv. Chiifu-401-42</strain>
    </source>
</reference>
<evidence type="ECO:0000313" key="3">
    <source>
        <dbReference type="Proteomes" id="UP000011750"/>
    </source>
</evidence>
<reference evidence="2" key="3">
    <citation type="submission" date="2023-03" db="UniProtKB">
        <authorList>
            <consortium name="EnsemblPlants"/>
        </authorList>
    </citation>
    <scope>IDENTIFICATION</scope>
    <source>
        <strain evidence="2">cv. Chiifu-401-42</strain>
    </source>
</reference>
<evidence type="ECO:0000256" key="1">
    <source>
        <dbReference type="SAM" id="MobiDB-lite"/>
    </source>
</evidence>
<feature type="compositionally biased region" description="Basic and acidic residues" evidence="1">
    <location>
        <begin position="83"/>
        <end position="100"/>
    </location>
</feature>
<dbReference type="AlphaFoldDB" id="M4E5W8"/>
<dbReference type="Proteomes" id="UP000011750">
    <property type="component" value="Chromosome A03"/>
</dbReference>
<dbReference type="EnsemblPlants" id="Bra024172.1">
    <property type="protein sequence ID" value="Bra024172.1-P"/>
    <property type="gene ID" value="Bra024172"/>
</dbReference>
<sequence>MKAEQIKTKTEQYSDLDYPPNRRIVSDWVHPQPLPKPHFERRPPLSPPRGRRWKRHSRERSRSPPLRDGPPPHQIRRGPPPLRDYRRNSYFDKCGDRDMI</sequence>
<feature type="compositionally biased region" description="Basic and acidic residues" evidence="1">
    <location>
        <begin position="1"/>
        <end position="12"/>
    </location>
</feature>
<protein>
    <submittedName>
        <fullName evidence="2">Uncharacterized protein</fullName>
    </submittedName>
</protein>
<evidence type="ECO:0000313" key="2">
    <source>
        <dbReference type="EnsemblPlants" id="Bra024172.1-P"/>
    </source>
</evidence>
<organism evidence="2 3">
    <name type="scientific">Brassica campestris</name>
    <name type="common">Field mustard</name>
    <dbReference type="NCBI Taxonomy" id="3711"/>
    <lineage>
        <taxon>Eukaryota</taxon>
        <taxon>Viridiplantae</taxon>
        <taxon>Streptophyta</taxon>
        <taxon>Embryophyta</taxon>
        <taxon>Tracheophyta</taxon>
        <taxon>Spermatophyta</taxon>
        <taxon>Magnoliopsida</taxon>
        <taxon>eudicotyledons</taxon>
        <taxon>Gunneridae</taxon>
        <taxon>Pentapetalae</taxon>
        <taxon>rosids</taxon>
        <taxon>malvids</taxon>
        <taxon>Brassicales</taxon>
        <taxon>Brassicaceae</taxon>
        <taxon>Brassiceae</taxon>
        <taxon>Brassica</taxon>
    </lineage>
</organism>
<dbReference type="Gramene" id="Bra024172.1">
    <property type="protein sequence ID" value="Bra024172.1-P"/>
    <property type="gene ID" value="Bra024172"/>
</dbReference>
<feature type="region of interest" description="Disordered" evidence="1">
    <location>
        <begin position="1"/>
        <end position="100"/>
    </location>
</feature>
<feature type="compositionally biased region" description="Basic residues" evidence="1">
    <location>
        <begin position="49"/>
        <end position="59"/>
    </location>
</feature>
<dbReference type="OMA" id="RRWKRHS"/>
<name>M4E5W8_BRACM</name>
<dbReference type="InParanoid" id="M4E5W8"/>
<reference evidence="2 3" key="2">
    <citation type="journal article" date="2018" name="Hortic Res">
        <title>Improved Brassica rapa reference genome by single-molecule sequencing and chromosome conformation capture technologies.</title>
        <authorList>
            <person name="Zhang L."/>
            <person name="Cai X."/>
            <person name="Wu J."/>
            <person name="Liu M."/>
            <person name="Grob S."/>
            <person name="Cheng F."/>
            <person name="Liang J."/>
            <person name="Cai C."/>
            <person name="Liu Z."/>
            <person name="Liu B."/>
            <person name="Wang F."/>
            <person name="Li S."/>
            <person name="Liu F."/>
            <person name="Li X."/>
            <person name="Cheng L."/>
            <person name="Yang W."/>
            <person name="Li M.H."/>
            <person name="Grossniklaus U."/>
            <person name="Zheng H."/>
            <person name="Wang X."/>
        </authorList>
    </citation>
    <scope>NUCLEOTIDE SEQUENCE [LARGE SCALE GENOMIC DNA]</scope>
    <source>
        <strain evidence="2 3">cv. Chiifu-401-42</strain>
    </source>
</reference>
<accession>M4E5W8</accession>